<evidence type="ECO:0000313" key="3">
    <source>
        <dbReference type="Proteomes" id="UP001497522"/>
    </source>
</evidence>
<protein>
    <submittedName>
        <fullName evidence="2">Uncharacterized protein</fullName>
    </submittedName>
</protein>
<name>A0ABP1BUP4_9BRYO</name>
<proteinExistence type="predicted"/>
<dbReference type="PANTHER" id="PTHR33401:SF13">
    <property type="entry name" value="EXPRESSED PROTEIN"/>
    <property type="match status" value="1"/>
</dbReference>
<feature type="compositionally biased region" description="Acidic residues" evidence="1">
    <location>
        <begin position="169"/>
        <end position="182"/>
    </location>
</feature>
<reference evidence="2" key="1">
    <citation type="submission" date="2024-03" db="EMBL/GenBank/DDBJ databases">
        <authorList>
            <consortium name="ELIXIR-Norway"/>
            <consortium name="Elixir Norway"/>
        </authorList>
    </citation>
    <scope>NUCLEOTIDE SEQUENCE</scope>
</reference>
<organism evidence="2 3">
    <name type="scientific">Sphagnum jensenii</name>
    <dbReference type="NCBI Taxonomy" id="128206"/>
    <lineage>
        <taxon>Eukaryota</taxon>
        <taxon>Viridiplantae</taxon>
        <taxon>Streptophyta</taxon>
        <taxon>Embryophyta</taxon>
        <taxon>Bryophyta</taxon>
        <taxon>Sphagnophytina</taxon>
        <taxon>Sphagnopsida</taxon>
        <taxon>Sphagnales</taxon>
        <taxon>Sphagnaceae</taxon>
        <taxon>Sphagnum</taxon>
    </lineage>
</organism>
<dbReference type="PANTHER" id="PTHR33401">
    <property type="entry name" value="LIGHT-HARVESTING COMPLEX-LIKE PROTEIN OHP2, CHLOROPLASTIC"/>
    <property type="match status" value="1"/>
</dbReference>
<keyword evidence="3" id="KW-1185">Reference proteome</keyword>
<sequence length="193" mass="20954">MNAEVEEQFERFRKQSNRMQVSDHDCCCWPAQKGLPPLKVASNSRVDDGGDAYTVPSSHVPLSPPVIPSPVAAAAAASVEPPSGVNGHSQVPTVKLPRKSNLKQSSSFFSHAENGVRVSRAEDHVSNSEAGEVSGVDVAVDEPGEKRECKVQWIDNFGKELIQVHEFEPSDSGDSEDDEDDREPLQTCTCVIQ</sequence>
<dbReference type="Proteomes" id="UP001497522">
    <property type="component" value="Chromosome 7"/>
</dbReference>
<accession>A0ABP1BUP4</accession>
<feature type="region of interest" description="Disordered" evidence="1">
    <location>
        <begin position="166"/>
        <end position="193"/>
    </location>
</feature>
<dbReference type="EMBL" id="OZ023708">
    <property type="protein sequence ID" value="CAK9880072.1"/>
    <property type="molecule type" value="Genomic_DNA"/>
</dbReference>
<evidence type="ECO:0000256" key="1">
    <source>
        <dbReference type="SAM" id="MobiDB-lite"/>
    </source>
</evidence>
<gene>
    <name evidence="2" type="ORF">CSSPJE1EN2_LOCUS21561</name>
</gene>
<evidence type="ECO:0000313" key="2">
    <source>
        <dbReference type="EMBL" id="CAK9880072.1"/>
    </source>
</evidence>